<dbReference type="EC" id="2.3.1.-" evidence="2"/>
<dbReference type="AlphaFoldDB" id="A0A942YW99"/>
<dbReference type="RefSeq" id="WP_213119253.1">
    <property type="nucleotide sequence ID" value="NZ_JAGYPF010000004.1"/>
</dbReference>
<feature type="domain" description="N-acetyltransferase" evidence="1">
    <location>
        <begin position="10"/>
        <end position="165"/>
    </location>
</feature>
<evidence type="ECO:0000313" key="2">
    <source>
        <dbReference type="EMBL" id="MBS4214737.1"/>
    </source>
</evidence>
<accession>A0A942YW99</accession>
<protein>
    <submittedName>
        <fullName evidence="2">GNAT family N-acetyltransferase</fullName>
        <ecNumber evidence="2">2.3.1.-</ecNumber>
    </submittedName>
</protein>
<dbReference type="SUPFAM" id="SSF55729">
    <property type="entry name" value="Acyl-CoA N-acyltransferases (Nat)"/>
    <property type="match status" value="1"/>
</dbReference>
<dbReference type="PROSITE" id="PS51186">
    <property type="entry name" value="GNAT"/>
    <property type="match status" value="1"/>
</dbReference>
<dbReference type="EMBL" id="JAGYPF010000004">
    <property type="protein sequence ID" value="MBS4214737.1"/>
    <property type="molecule type" value="Genomic_DNA"/>
</dbReference>
<dbReference type="Gene3D" id="3.40.630.30">
    <property type="match status" value="1"/>
</dbReference>
<gene>
    <name evidence="2" type="ORF">KHA99_20020</name>
</gene>
<sequence length="170" mass="19448">MESKTKNNLVQLVKYTDHYELFISNFYLPPEKLQFTCYPLEKINNPTTSQDTIHVLILVKDIPVGFFALESGEKVLKYTKNLNARLLTAFSINNDFQGKGFAKQGLLLLPRFVNNNFQNVNEVVLGVNKRNTAAINLYKKTGFVDHNEIFLGPNGEQHIMHLYISREGLV</sequence>
<dbReference type="GO" id="GO:0016747">
    <property type="term" value="F:acyltransferase activity, transferring groups other than amino-acyl groups"/>
    <property type="evidence" value="ECO:0007669"/>
    <property type="project" value="InterPro"/>
</dbReference>
<evidence type="ECO:0000313" key="3">
    <source>
        <dbReference type="Proteomes" id="UP000679749"/>
    </source>
</evidence>
<dbReference type="Pfam" id="PF00583">
    <property type="entry name" value="Acetyltransf_1"/>
    <property type="match status" value="1"/>
</dbReference>
<reference evidence="2" key="1">
    <citation type="submission" date="2021-05" db="EMBL/GenBank/DDBJ databases">
        <title>Novel Bacillus species.</title>
        <authorList>
            <person name="Liu G."/>
        </authorList>
    </citation>
    <scope>NUCLEOTIDE SEQUENCE</scope>
    <source>
        <strain evidence="2">FJAT-49825</strain>
    </source>
</reference>
<dbReference type="InterPro" id="IPR000182">
    <property type="entry name" value="GNAT_dom"/>
</dbReference>
<name>A0A942YW99_9BACI</name>
<proteinExistence type="predicted"/>
<organism evidence="2 3">
    <name type="scientific">Neobacillus rhizophilus</name>
    <dbReference type="NCBI Taxonomy" id="2833579"/>
    <lineage>
        <taxon>Bacteria</taxon>
        <taxon>Bacillati</taxon>
        <taxon>Bacillota</taxon>
        <taxon>Bacilli</taxon>
        <taxon>Bacillales</taxon>
        <taxon>Bacillaceae</taxon>
        <taxon>Neobacillus</taxon>
    </lineage>
</organism>
<keyword evidence="3" id="KW-1185">Reference proteome</keyword>
<dbReference type="Proteomes" id="UP000679749">
    <property type="component" value="Unassembled WGS sequence"/>
</dbReference>
<keyword evidence="2" id="KW-0012">Acyltransferase</keyword>
<keyword evidence="2" id="KW-0808">Transferase</keyword>
<evidence type="ECO:0000259" key="1">
    <source>
        <dbReference type="PROSITE" id="PS51186"/>
    </source>
</evidence>
<comment type="caution">
    <text evidence="2">The sequence shown here is derived from an EMBL/GenBank/DDBJ whole genome shotgun (WGS) entry which is preliminary data.</text>
</comment>
<dbReference type="InterPro" id="IPR016181">
    <property type="entry name" value="Acyl_CoA_acyltransferase"/>
</dbReference>